<protein>
    <submittedName>
        <fullName evidence="1">Uncharacterized protein</fullName>
    </submittedName>
</protein>
<dbReference type="EMBL" id="SSTE01018788">
    <property type="protein sequence ID" value="KAA0038021.1"/>
    <property type="molecule type" value="Genomic_DNA"/>
</dbReference>
<dbReference type="PANTHER" id="PTHR10775">
    <property type="entry name" value="OS08G0208400 PROTEIN"/>
    <property type="match status" value="1"/>
</dbReference>
<proteinExistence type="predicted"/>
<dbReference type="AlphaFoldDB" id="A0A5A7T8Q2"/>
<dbReference type="Proteomes" id="UP000321947">
    <property type="component" value="Unassembled WGS sequence"/>
</dbReference>
<dbReference type="Pfam" id="PF02992">
    <property type="entry name" value="Transposase_21"/>
    <property type="match status" value="1"/>
</dbReference>
<name>A0A5A7T8Q2_CUCMM</name>
<evidence type="ECO:0000313" key="2">
    <source>
        <dbReference type="EMBL" id="TYK20576.1"/>
    </source>
</evidence>
<accession>A0A5A7T8Q2</accession>
<dbReference type="EMBL" id="SSTD01006251">
    <property type="protein sequence ID" value="TYK20576.1"/>
    <property type="molecule type" value="Genomic_DNA"/>
</dbReference>
<reference evidence="3 4" key="1">
    <citation type="submission" date="2019-08" db="EMBL/GenBank/DDBJ databases">
        <title>Draft genome sequences of two oriental melons (Cucumis melo L. var makuwa).</title>
        <authorList>
            <person name="Kwon S.-Y."/>
        </authorList>
    </citation>
    <scope>NUCLEOTIDE SEQUENCE [LARGE SCALE GENOMIC DNA]</scope>
    <source>
        <strain evidence="4">cv. Chang Bougi</strain>
        <strain evidence="3">cv. SW 3</strain>
        <tissue evidence="1">Leaf</tissue>
    </source>
</reference>
<evidence type="ECO:0000313" key="4">
    <source>
        <dbReference type="Proteomes" id="UP000321947"/>
    </source>
</evidence>
<dbReference type="Proteomes" id="UP000321393">
    <property type="component" value="Unassembled WGS sequence"/>
</dbReference>
<evidence type="ECO:0000313" key="1">
    <source>
        <dbReference type="EMBL" id="KAA0038021.1"/>
    </source>
</evidence>
<dbReference type="InterPro" id="IPR004242">
    <property type="entry name" value="Transposase_21"/>
</dbReference>
<sequence length="208" mass="24121">MYEENDVGSINEMIEVAHQEYSKDLKEFEKLLNDAEKPLYEGCKKFTKVSTLVKLYNLKVRRGWSDISFSELLKTLKEILHPTNEIPTSKNEYADATGCPEYGESRWKYGNSVNGGKRRFLEKLYDSPAWKLVDLRWPNFGSKPRNIHLALSMDGINPHGIDRLNAPLDNSSFGRPLFAEVHFKPEQDLLYQAHRYVLANTIYVQPYM</sequence>
<evidence type="ECO:0000313" key="3">
    <source>
        <dbReference type="Proteomes" id="UP000321393"/>
    </source>
</evidence>
<dbReference type="PANTHER" id="PTHR10775:SF182">
    <property type="entry name" value="TRANSPOSON, EN_SPM-LIKE, TRANSPOSASE-ASSOCIATED DOMAIN PROTEIN-RELATED"/>
    <property type="match status" value="1"/>
</dbReference>
<comment type="caution">
    <text evidence="1">The sequence shown here is derived from an EMBL/GenBank/DDBJ whole genome shotgun (WGS) entry which is preliminary data.</text>
</comment>
<dbReference type="OrthoDB" id="1023725at2759"/>
<organism evidence="1 3">
    <name type="scientific">Cucumis melo var. makuwa</name>
    <name type="common">Oriental melon</name>
    <dbReference type="NCBI Taxonomy" id="1194695"/>
    <lineage>
        <taxon>Eukaryota</taxon>
        <taxon>Viridiplantae</taxon>
        <taxon>Streptophyta</taxon>
        <taxon>Embryophyta</taxon>
        <taxon>Tracheophyta</taxon>
        <taxon>Spermatophyta</taxon>
        <taxon>Magnoliopsida</taxon>
        <taxon>eudicotyledons</taxon>
        <taxon>Gunneridae</taxon>
        <taxon>Pentapetalae</taxon>
        <taxon>rosids</taxon>
        <taxon>fabids</taxon>
        <taxon>Cucurbitales</taxon>
        <taxon>Cucurbitaceae</taxon>
        <taxon>Benincaseae</taxon>
        <taxon>Cucumis</taxon>
    </lineage>
</organism>
<gene>
    <name evidence="2" type="ORF">E5676_scaffold237G001710</name>
    <name evidence="1" type="ORF">E6C27_scaffold36G002170</name>
</gene>